<feature type="domain" description="SWIM-type" evidence="2">
    <location>
        <begin position="50"/>
        <end position="87"/>
    </location>
</feature>
<accession>A0A6S6S717</accession>
<gene>
    <name evidence="3" type="ORF">HELGO_WM34957</name>
</gene>
<reference evidence="3" key="1">
    <citation type="submission" date="2020-01" db="EMBL/GenBank/DDBJ databases">
        <authorList>
            <person name="Meier V. D."/>
            <person name="Meier V D."/>
        </authorList>
    </citation>
    <scope>NUCLEOTIDE SEQUENCE</scope>
    <source>
        <strain evidence="3">HLG_WM_MAG_12</strain>
    </source>
</reference>
<evidence type="ECO:0000313" key="3">
    <source>
        <dbReference type="EMBL" id="CAA6805532.1"/>
    </source>
</evidence>
<name>A0A6S6S717_9BACT</name>
<dbReference type="Pfam" id="PF04434">
    <property type="entry name" value="SWIM"/>
    <property type="match status" value="1"/>
</dbReference>
<dbReference type="GO" id="GO:0008270">
    <property type="term" value="F:zinc ion binding"/>
    <property type="evidence" value="ECO:0007669"/>
    <property type="project" value="UniProtKB-KW"/>
</dbReference>
<protein>
    <recommendedName>
        <fullName evidence="2">SWIM-type domain-containing protein</fullName>
    </recommendedName>
</protein>
<dbReference type="AlphaFoldDB" id="A0A6S6S717"/>
<proteinExistence type="predicted"/>
<dbReference type="InterPro" id="IPR007527">
    <property type="entry name" value="Znf_SWIM"/>
</dbReference>
<keyword evidence="1" id="KW-0862">Zinc</keyword>
<evidence type="ECO:0000259" key="2">
    <source>
        <dbReference type="PROSITE" id="PS50966"/>
    </source>
</evidence>
<dbReference type="EMBL" id="CACVAW010000019">
    <property type="protein sequence ID" value="CAA6805532.1"/>
    <property type="molecule type" value="Genomic_DNA"/>
</dbReference>
<keyword evidence="1" id="KW-0479">Metal-binding</keyword>
<evidence type="ECO:0000256" key="1">
    <source>
        <dbReference type="PROSITE-ProRule" id="PRU00325"/>
    </source>
</evidence>
<organism evidence="3">
    <name type="scientific">uncultured Campylobacterales bacterium</name>
    <dbReference type="NCBI Taxonomy" id="352960"/>
    <lineage>
        <taxon>Bacteria</taxon>
        <taxon>Pseudomonadati</taxon>
        <taxon>Campylobacterota</taxon>
        <taxon>Epsilonproteobacteria</taxon>
        <taxon>Campylobacterales</taxon>
        <taxon>environmental samples</taxon>
    </lineage>
</organism>
<keyword evidence="1" id="KW-0863">Zinc-finger</keyword>
<sequence>MEIALNKLESIVDKKILRRGLSYFQNARISNFVKTSNDEYQAIVLGEQEYTIELKIHKNTIIEHHCNCPYDMGPVCKHIVAVIFYLKQEDKLIKPINKQIEKLLKIISHEELINFVQINIKKDQKFRNCFLSSFSHLNEKSSKEFYQKQIHSILQAAKGKDDWIDYSDMRYLIDSLESFFENAKNHLTRNNFKEVFFISTSLLEEMTKALQYGDDSDGDLGYFIDVSIELLTEISQNKLSNELRKNIFNYCISAFTQKLFEGWDWHLGILKVTFDLIKEEKEANIVLSCLHTINTKYQEELAQSFELDLLKLFKSEKEIEEYIDKNISNPEIRTTEITKAFTNKNFEKVITLSKNGIKHDTESRPGLTKDWYSWLLKVAQTQNNIPNIIEYAKILFIDNYSFKKEYYQILKNTIENENWYPFLEELIKELALTNRWDNIELIRNIYIKEKWWDRLFILLKQNPSMNNIEENERYLSKYYSLELIELYQKSILDYVSQFIGRKHYQIACKYLRRMKKLGGNEKVNELIQQLRQQYPQRRALIDELKQV</sequence>
<dbReference type="PROSITE" id="PS50966">
    <property type="entry name" value="ZF_SWIM"/>
    <property type="match status" value="1"/>
</dbReference>